<keyword evidence="2" id="KW-0698">rRNA processing</keyword>
<reference evidence="8" key="1">
    <citation type="submission" date="2014-12" db="EMBL/GenBank/DDBJ databases">
        <title>Insight into the proteome of Arion vulgaris.</title>
        <authorList>
            <person name="Aradska J."/>
            <person name="Bulat T."/>
            <person name="Smidak R."/>
            <person name="Sarate P."/>
            <person name="Gangsoo J."/>
            <person name="Sialana F."/>
            <person name="Bilban M."/>
            <person name="Lubec G."/>
        </authorList>
    </citation>
    <scope>NUCLEOTIDE SEQUENCE</scope>
    <source>
        <tissue evidence="8">Skin</tissue>
    </source>
</reference>
<gene>
    <name evidence="8" type="primary">ORF175805</name>
</gene>
<name>A0A0B7BD75_9EUPU</name>
<proteinExistence type="predicted"/>
<dbReference type="InterPro" id="IPR011990">
    <property type="entry name" value="TPR-like_helical_dom_sf"/>
</dbReference>
<evidence type="ECO:0000256" key="3">
    <source>
        <dbReference type="ARBA" id="ARBA00022553"/>
    </source>
</evidence>
<feature type="compositionally biased region" description="Basic and acidic residues" evidence="6">
    <location>
        <begin position="822"/>
        <end position="843"/>
    </location>
</feature>
<dbReference type="EMBL" id="HACG01043401">
    <property type="protein sequence ID" value="CEK90266.1"/>
    <property type="molecule type" value="Transcribed_RNA"/>
</dbReference>
<protein>
    <recommendedName>
        <fullName evidence="7">S1 motif domain-containing protein</fullName>
    </recommendedName>
</protein>
<dbReference type="InterPro" id="IPR057302">
    <property type="entry name" value="Rrp5_S1"/>
</dbReference>
<dbReference type="FunFam" id="2.40.50.140:FF:000103">
    <property type="entry name" value="protein RRP5 homolog"/>
    <property type="match status" value="1"/>
</dbReference>
<dbReference type="Pfam" id="PF23459">
    <property type="entry name" value="S1_RRP5"/>
    <property type="match status" value="1"/>
</dbReference>
<sequence>MKMKCRVLKVDYQKSKVMLTHKQSLVKHKYPVITDYSQLQFGMELEGYIVAVKENVVVVAFFNDVKGIVTLKDMSTERVEDPCTMFYTGQVIRCRVVRYSVDEKRLKLSLNFGSKKTSEVEKKTFSDAVANYKVGKAVEVRVLKIEKEGYKVLIEPKNGVAFLPFNHLSDFHEVQELRKLAIKPGQHFDKVIYFNQRHKTIVTMKESFIQAAGDNSLVDNFEDLKTGMLLPAVIKNHQDYGMFLELAAGHTGLCPAKTLTYLQPSNLQVLFQPGQTVITRLTKIDTEKKRFLGSVRLDECSLEGINASLSLLKAYLSARDKMLDLVFVEHDELSIYEGLVAGDVVDVTVSSALKKGILGDLPSGAKALATKVNLGDTEPEVGRKYKAVVLFVDLLTPCVELSLDQKLVKAVTSRKENIKNKVKDGQILKADVLLVKPEFMLMSLRGHGTGQFIYVPVRQHLNDVEVDRPYEPGTFTEVVVKSSFEGYHLAVLKSRDPEVIEKERIEKINLKNMPKHNLTPGVIVDAKIRAIHPLQVNIIVNNLHGRVHITEIADIIEEGGYPLHKIRQQQELKVKVIGLRDLKTFSYLPITHPKSNRTLLECTLKESKITSVETSNLLTPRLPVKNGDKVLAYVIKTSINKVWFQVSLMQQGYIDLFHLSDDLTVLNDVSNTFKPGQAYHVTVLECDNDDNLVLSRVGNIMKVGAGESVTAQITSIKPGVCLYVRLPAGKLGIIKTKPSVLHYMGQFIRCQITDVEESGRCVLTLLDQSQAPALRTRKRRLEISVSNTEDKEKEIIKMKKILKLKKKKNKAEEAEEDSGVDISKDSDKDDTQGVTKGKKDSDTPRLSLQAFSWEGDLPVRLDDVKVDSDDDADDSAKVDTAKLKKKRRRDEEKNIQEYERSQLDGSTNAQSANDFERLVLQSPNSSVVWLRYLAFHIEQGEIEKARAVAEKALNTISFREEQEKKNMWLAYLNMETIYGEATDVKKLLARAVNYNDALDINLKMCDIYVAAGKIDDAELLFAIMTRKYKKEKTVWKSYGQFLFKSGRAQTARNLLQRCTFVLDKKDHVEVIAKFANLEFTDGDKERGRTMFENLIASYPSRTDLWSVYVDMVAKVGDIDGARQILERAVKQKLTPKKLSFLIQKYIRFEEIHGSEDQVVRVKDMALTLLES</sequence>
<dbReference type="Pfam" id="PF23231">
    <property type="entry name" value="HAT_Syf1_CNRKL1_C"/>
    <property type="match status" value="1"/>
</dbReference>
<dbReference type="SMART" id="SM00386">
    <property type="entry name" value="HAT"/>
    <property type="match status" value="6"/>
</dbReference>
<dbReference type="PANTHER" id="PTHR23270">
    <property type="entry name" value="PROGRAMMED CELL DEATH PROTEIN 11 PRE-RRNA PROCESSING PROTEIN RRP5"/>
    <property type="match status" value="1"/>
</dbReference>
<keyword evidence="3" id="KW-0597">Phosphoprotein</keyword>
<comment type="subcellular location">
    <subcellularLocation>
        <location evidence="1">Nucleus</location>
        <location evidence="1">Nucleolus</location>
    </subcellularLocation>
</comment>
<feature type="compositionally biased region" description="Basic and acidic residues" evidence="6">
    <location>
        <begin position="889"/>
        <end position="902"/>
    </location>
</feature>
<dbReference type="InterPro" id="IPR045209">
    <property type="entry name" value="Rrp5"/>
</dbReference>
<feature type="domain" description="S1 motif" evidence="7">
    <location>
        <begin position="627"/>
        <end position="697"/>
    </location>
</feature>
<dbReference type="InterPro" id="IPR003107">
    <property type="entry name" value="HAT"/>
</dbReference>
<feature type="domain" description="S1 motif" evidence="7">
    <location>
        <begin position="42"/>
        <end position="111"/>
    </location>
</feature>
<evidence type="ECO:0000256" key="5">
    <source>
        <dbReference type="ARBA" id="ARBA00023242"/>
    </source>
</evidence>
<dbReference type="PANTHER" id="PTHR23270:SF10">
    <property type="entry name" value="PROTEIN RRP5 HOMOLOG"/>
    <property type="match status" value="1"/>
</dbReference>
<keyword evidence="4" id="KW-0677">Repeat</keyword>
<evidence type="ECO:0000256" key="4">
    <source>
        <dbReference type="ARBA" id="ARBA00022737"/>
    </source>
</evidence>
<dbReference type="PROSITE" id="PS50126">
    <property type="entry name" value="S1"/>
    <property type="match status" value="5"/>
</dbReference>
<keyword evidence="5" id="KW-0539">Nucleus</keyword>
<evidence type="ECO:0000256" key="1">
    <source>
        <dbReference type="ARBA" id="ARBA00004604"/>
    </source>
</evidence>
<dbReference type="GO" id="GO:0003723">
    <property type="term" value="F:RNA binding"/>
    <property type="evidence" value="ECO:0007669"/>
    <property type="project" value="TreeGrafter"/>
</dbReference>
<organism evidence="8">
    <name type="scientific">Arion vulgaris</name>
    <dbReference type="NCBI Taxonomy" id="1028688"/>
    <lineage>
        <taxon>Eukaryota</taxon>
        <taxon>Metazoa</taxon>
        <taxon>Spiralia</taxon>
        <taxon>Lophotrochozoa</taxon>
        <taxon>Mollusca</taxon>
        <taxon>Gastropoda</taxon>
        <taxon>Heterobranchia</taxon>
        <taxon>Euthyneura</taxon>
        <taxon>Panpulmonata</taxon>
        <taxon>Eupulmonata</taxon>
        <taxon>Stylommatophora</taxon>
        <taxon>Helicina</taxon>
        <taxon>Arionoidea</taxon>
        <taxon>Arionidae</taxon>
        <taxon>Arion</taxon>
    </lineage>
</organism>
<dbReference type="FunFam" id="1.25.40.10:FF:000065">
    <property type="entry name" value="Programmed cell death 11"/>
    <property type="match status" value="1"/>
</dbReference>
<dbReference type="GO" id="GO:0032040">
    <property type="term" value="C:small-subunit processome"/>
    <property type="evidence" value="ECO:0007669"/>
    <property type="project" value="TreeGrafter"/>
</dbReference>
<evidence type="ECO:0000256" key="6">
    <source>
        <dbReference type="SAM" id="MobiDB-lite"/>
    </source>
</evidence>
<dbReference type="Gene3D" id="1.25.40.10">
    <property type="entry name" value="Tetratricopeptide repeat domain"/>
    <property type="match status" value="1"/>
</dbReference>
<feature type="region of interest" description="Disordered" evidence="6">
    <location>
        <begin position="882"/>
        <end position="908"/>
    </location>
</feature>
<dbReference type="GO" id="GO:0006364">
    <property type="term" value="P:rRNA processing"/>
    <property type="evidence" value="ECO:0007669"/>
    <property type="project" value="UniProtKB-KW"/>
</dbReference>
<dbReference type="Pfam" id="PF00575">
    <property type="entry name" value="S1"/>
    <property type="match status" value="2"/>
</dbReference>
<dbReference type="InterPro" id="IPR012340">
    <property type="entry name" value="NA-bd_OB-fold"/>
</dbReference>
<dbReference type="AlphaFoldDB" id="A0A0B7BD75"/>
<dbReference type="SUPFAM" id="SSF50249">
    <property type="entry name" value="Nucleic acid-binding proteins"/>
    <property type="match status" value="3"/>
</dbReference>
<feature type="domain" description="S1 motif" evidence="7">
    <location>
        <begin position="135"/>
        <end position="205"/>
    </location>
</feature>
<dbReference type="SMART" id="SM00316">
    <property type="entry name" value="S1"/>
    <property type="match status" value="7"/>
</dbReference>
<dbReference type="Gene3D" id="2.40.50.140">
    <property type="entry name" value="Nucleic acid-binding proteins"/>
    <property type="match status" value="2"/>
</dbReference>
<feature type="domain" description="S1 motif" evidence="7">
    <location>
        <begin position="227"/>
        <end position="296"/>
    </location>
</feature>
<evidence type="ECO:0000256" key="2">
    <source>
        <dbReference type="ARBA" id="ARBA00022552"/>
    </source>
</evidence>
<feature type="region of interest" description="Disordered" evidence="6">
    <location>
        <begin position="807"/>
        <end position="847"/>
    </location>
</feature>
<accession>A0A0B7BD75</accession>
<dbReference type="InterPro" id="IPR003029">
    <property type="entry name" value="S1_domain"/>
</dbReference>
<evidence type="ECO:0000313" key="8">
    <source>
        <dbReference type="EMBL" id="CEK90266.1"/>
    </source>
</evidence>
<evidence type="ECO:0000259" key="7">
    <source>
        <dbReference type="PROSITE" id="PS50126"/>
    </source>
</evidence>
<dbReference type="InterPro" id="IPR055430">
    <property type="entry name" value="HAT_Syf1_CNRKL1_C"/>
</dbReference>
<dbReference type="SUPFAM" id="SSF48452">
    <property type="entry name" value="TPR-like"/>
    <property type="match status" value="2"/>
</dbReference>
<feature type="domain" description="S1 motif" evidence="7">
    <location>
        <begin position="342"/>
        <end position="404"/>
    </location>
</feature>